<gene>
    <name evidence="3" type="ORF">RD110_01165</name>
</gene>
<dbReference type="STRING" id="1842727.RD110_01165"/>
<dbReference type="OrthoDB" id="8527218at2"/>
<organism evidence="3 4">
    <name type="scientific">Rhodoferax koreensis</name>
    <dbReference type="NCBI Taxonomy" id="1842727"/>
    <lineage>
        <taxon>Bacteria</taxon>
        <taxon>Pseudomonadati</taxon>
        <taxon>Pseudomonadota</taxon>
        <taxon>Betaproteobacteria</taxon>
        <taxon>Burkholderiales</taxon>
        <taxon>Comamonadaceae</taxon>
        <taxon>Rhodoferax</taxon>
    </lineage>
</organism>
<dbReference type="Proteomes" id="UP000186609">
    <property type="component" value="Chromosome"/>
</dbReference>
<keyword evidence="4" id="KW-1185">Reference proteome</keyword>
<dbReference type="Gene3D" id="1.10.260.40">
    <property type="entry name" value="lambda repressor-like DNA-binding domains"/>
    <property type="match status" value="1"/>
</dbReference>
<dbReference type="AlphaFoldDB" id="A0A1P8JQH8"/>
<dbReference type="KEGG" id="rhy:RD110_01165"/>
<dbReference type="SMART" id="SM00530">
    <property type="entry name" value="HTH_XRE"/>
    <property type="match status" value="1"/>
</dbReference>
<feature type="domain" description="HTH cro/C1-type" evidence="2">
    <location>
        <begin position="17"/>
        <end position="71"/>
    </location>
</feature>
<accession>A0A1P8JQH8</accession>
<evidence type="ECO:0000313" key="4">
    <source>
        <dbReference type="Proteomes" id="UP000186609"/>
    </source>
</evidence>
<evidence type="ECO:0000256" key="1">
    <source>
        <dbReference type="ARBA" id="ARBA00023125"/>
    </source>
</evidence>
<dbReference type="PROSITE" id="PS50943">
    <property type="entry name" value="HTH_CROC1"/>
    <property type="match status" value="1"/>
</dbReference>
<name>A0A1P8JQH8_9BURK</name>
<reference evidence="3 4" key="1">
    <citation type="submission" date="2017-01" db="EMBL/GenBank/DDBJ databases">
        <authorList>
            <person name="Mah S.A."/>
            <person name="Swanson W.J."/>
            <person name="Moy G.W."/>
            <person name="Vacquier V.D."/>
        </authorList>
    </citation>
    <scope>NUCLEOTIDE SEQUENCE [LARGE SCALE GENOMIC DNA]</scope>
    <source>
        <strain evidence="3 4">DCY110</strain>
    </source>
</reference>
<dbReference type="InterPro" id="IPR001387">
    <property type="entry name" value="Cro/C1-type_HTH"/>
</dbReference>
<evidence type="ECO:0000259" key="2">
    <source>
        <dbReference type="PROSITE" id="PS50943"/>
    </source>
</evidence>
<dbReference type="CDD" id="cd00093">
    <property type="entry name" value="HTH_XRE"/>
    <property type="match status" value="1"/>
</dbReference>
<dbReference type="EMBL" id="CP019236">
    <property type="protein sequence ID" value="APW35988.1"/>
    <property type="molecule type" value="Genomic_DNA"/>
</dbReference>
<dbReference type="InterPro" id="IPR010982">
    <property type="entry name" value="Lambda_DNA-bd_dom_sf"/>
</dbReference>
<dbReference type="Pfam" id="PF01381">
    <property type="entry name" value="HTH_3"/>
    <property type="match status" value="1"/>
</dbReference>
<protein>
    <recommendedName>
        <fullName evidence="2">HTH cro/C1-type domain-containing protein</fullName>
    </recommendedName>
</protein>
<dbReference type="PANTHER" id="PTHR46558:SF4">
    <property type="entry name" value="DNA-BIDING PHAGE PROTEIN"/>
    <property type="match status" value="1"/>
</dbReference>
<evidence type="ECO:0000313" key="3">
    <source>
        <dbReference type="EMBL" id="APW35988.1"/>
    </source>
</evidence>
<dbReference type="PANTHER" id="PTHR46558">
    <property type="entry name" value="TRACRIPTIONAL REGULATORY PROTEIN-RELATED-RELATED"/>
    <property type="match status" value="1"/>
</dbReference>
<proteinExistence type="predicted"/>
<dbReference type="RefSeq" id="WP_076195903.1">
    <property type="nucleotide sequence ID" value="NZ_CP019236.1"/>
</dbReference>
<sequence>MTKSRDEGITTAFSAVLKQLRQAHGLSQEELALISGIDRTSVSRLEAGSRQPSLSLIFSIAQAVDQTPQKVVAMVHREWSKTHSSEAGGE</sequence>
<dbReference type="GO" id="GO:0003677">
    <property type="term" value="F:DNA binding"/>
    <property type="evidence" value="ECO:0007669"/>
    <property type="project" value="UniProtKB-KW"/>
</dbReference>
<keyword evidence="1" id="KW-0238">DNA-binding</keyword>
<dbReference type="SUPFAM" id="SSF47413">
    <property type="entry name" value="lambda repressor-like DNA-binding domains"/>
    <property type="match status" value="1"/>
</dbReference>